<dbReference type="Proteomes" id="UP001148838">
    <property type="component" value="Unassembled WGS sequence"/>
</dbReference>
<accession>A0ABQ8S747</accession>
<dbReference type="EMBL" id="JAJSOF020000033">
    <property type="protein sequence ID" value="KAJ4429737.1"/>
    <property type="molecule type" value="Genomic_DNA"/>
</dbReference>
<name>A0ABQ8S747_PERAM</name>
<sequence>MDLREVGYDDRDWIRDRWRAYGSQPGELEIYFQAFDGYLCHLLPLKKMAELAIESLEANLQLTWLRTRKDFILHQTPGKPEVKVTTAFFPYFEAHRTGEFPLQSLMFPLLLTPHIYSARVLPSPPPPPPQPPPPSPPPPPLA</sequence>
<organism evidence="2 3">
    <name type="scientific">Periplaneta americana</name>
    <name type="common">American cockroach</name>
    <name type="synonym">Blatta americana</name>
    <dbReference type="NCBI Taxonomy" id="6978"/>
    <lineage>
        <taxon>Eukaryota</taxon>
        <taxon>Metazoa</taxon>
        <taxon>Ecdysozoa</taxon>
        <taxon>Arthropoda</taxon>
        <taxon>Hexapoda</taxon>
        <taxon>Insecta</taxon>
        <taxon>Pterygota</taxon>
        <taxon>Neoptera</taxon>
        <taxon>Polyneoptera</taxon>
        <taxon>Dictyoptera</taxon>
        <taxon>Blattodea</taxon>
        <taxon>Blattoidea</taxon>
        <taxon>Blattidae</taxon>
        <taxon>Blattinae</taxon>
        <taxon>Periplaneta</taxon>
    </lineage>
</organism>
<evidence type="ECO:0000313" key="2">
    <source>
        <dbReference type="EMBL" id="KAJ4429737.1"/>
    </source>
</evidence>
<feature type="compositionally biased region" description="Pro residues" evidence="1">
    <location>
        <begin position="122"/>
        <end position="142"/>
    </location>
</feature>
<evidence type="ECO:0000313" key="3">
    <source>
        <dbReference type="Proteomes" id="UP001148838"/>
    </source>
</evidence>
<feature type="region of interest" description="Disordered" evidence="1">
    <location>
        <begin position="121"/>
        <end position="142"/>
    </location>
</feature>
<gene>
    <name evidence="2" type="ORF">ANN_21941</name>
</gene>
<evidence type="ECO:0000256" key="1">
    <source>
        <dbReference type="SAM" id="MobiDB-lite"/>
    </source>
</evidence>
<reference evidence="2 3" key="1">
    <citation type="journal article" date="2022" name="Allergy">
        <title>Genome assembly and annotation of Periplaneta americana reveal a comprehensive cockroach allergen profile.</title>
        <authorList>
            <person name="Wang L."/>
            <person name="Xiong Q."/>
            <person name="Saelim N."/>
            <person name="Wang L."/>
            <person name="Nong W."/>
            <person name="Wan A.T."/>
            <person name="Shi M."/>
            <person name="Liu X."/>
            <person name="Cao Q."/>
            <person name="Hui J.H.L."/>
            <person name="Sookrung N."/>
            <person name="Leung T.F."/>
            <person name="Tungtrongchitr A."/>
            <person name="Tsui S.K.W."/>
        </authorList>
    </citation>
    <scope>NUCLEOTIDE SEQUENCE [LARGE SCALE GENOMIC DNA]</scope>
    <source>
        <strain evidence="2">PWHHKU_190912</strain>
    </source>
</reference>
<protein>
    <submittedName>
        <fullName evidence="2">Uncharacterized protein</fullName>
    </submittedName>
</protein>
<keyword evidence="3" id="KW-1185">Reference proteome</keyword>
<proteinExistence type="predicted"/>
<comment type="caution">
    <text evidence="2">The sequence shown here is derived from an EMBL/GenBank/DDBJ whole genome shotgun (WGS) entry which is preliminary data.</text>
</comment>